<evidence type="ECO:0000313" key="9">
    <source>
        <dbReference type="EMBL" id="UPV76558.1"/>
    </source>
</evidence>
<name>A0A8U0I051_9EURY</name>
<dbReference type="InterPro" id="IPR013791">
    <property type="entry name" value="RNA3'-term_phos_cycl_insert"/>
</dbReference>
<dbReference type="NCBIfam" id="NF003246">
    <property type="entry name" value="PRK04204.1-2"/>
    <property type="match status" value="1"/>
</dbReference>
<dbReference type="Pfam" id="PF01137">
    <property type="entry name" value="RTC"/>
    <property type="match status" value="1"/>
</dbReference>
<reference evidence="9 10" key="1">
    <citation type="submission" date="2022-04" db="EMBL/GenBank/DDBJ databases">
        <title>Diverse halophilic archaea isolated from saline environments.</title>
        <authorList>
            <person name="Cui H.-L."/>
        </authorList>
    </citation>
    <scope>NUCLEOTIDE SEQUENCE [LARGE SCALE GENOMIC DNA]</scope>
    <source>
        <strain evidence="9 10">XZYJT49</strain>
        <plasmid evidence="9 10">unnamed1</plasmid>
    </source>
</reference>
<dbReference type="SUPFAM" id="SSF52913">
    <property type="entry name" value="RNA 3'-terminal phosphate cyclase, RPTC, insert domain"/>
    <property type="match status" value="1"/>
</dbReference>
<dbReference type="InterPro" id="IPR023797">
    <property type="entry name" value="RNA3'_phos_cyclase_dom"/>
</dbReference>
<keyword evidence="9" id="KW-0614">Plasmid</keyword>
<evidence type="ECO:0000259" key="7">
    <source>
        <dbReference type="Pfam" id="PF01137"/>
    </source>
</evidence>
<dbReference type="AlphaFoldDB" id="A0A8U0I051"/>
<sequence>MTDDDLLELDGGAGGGQLVRTALALSTVADRPFRMTNVRGDRPTPGLKPQHLAAVDAAAQLCDAEVSGAELGAEELTFRPGSPTGGRVTVDIGTAGSVALLFDALLPVALRLDRPLAVTATGGTDVKWSPTTAHYRRVKLPLVREVGVHAAVECDRTGFYPAGGGEATLWLAPASRSDLTELDLTERGDLTGVRILSTASTDLADADVAERQAVSAVERLREADAPSNEISVVERTLSSVETASPGSALAVVLDYERTTAGFDALGERGKSAEAVGRKAAERALAFLESDGDRSGGKTSVRSAEPTAAAVDSHTGDQLVVFLALAGGKVAIPEVTDHVRTCVDLVTEFGFEVGIDGRDGDLPPVLTAPGERR</sequence>
<comment type="catalytic activity">
    <reaction evidence="5">
        <text>a 3'-end 3'-phospho-ribonucleotide-RNA + ATP = a 3'-end 2',3'-cyclophospho-ribonucleotide-RNA + AMP + diphosphate</text>
        <dbReference type="Rhea" id="RHEA:23976"/>
        <dbReference type="Rhea" id="RHEA-COMP:10463"/>
        <dbReference type="Rhea" id="RHEA-COMP:10464"/>
        <dbReference type="ChEBI" id="CHEBI:30616"/>
        <dbReference type="ChEBI" id="CHEBI:33019"/>
        <dbReference type="ChEBI" id="CHEBI:83062"/>
        <dbReference type="ChEBI" id="CHEBI:83064"/>
        <dbReference type="ChEBI" id="CHEBI:456215"/>
        <dbReference type="EC" id="6.5.1.4"/>
    </reaction>
</comment>
<comment type="function">
    <text evidence="5">Catalyzes the conversion of 3'-phosphate to a 2',3'-cyclic phosphodiester at the end of RNA. The mechanism of action of the enzyme occurs in 3 steps: (A) adenylation of the enzyme by ATP; (B) transfer of adenylate to an RNA-N3'P to produce RNA-N3'PP5'A; (C) and attack of the adjacent 2'-hydroxyl on the 3'-phosphorus in the diester linkage to produce the cyclic end product. The biological role of this enzyme is unknown but it is likely to function in some aspects of cellular RNA processing.</text>
</comment>
<dbReference type="GO" id="GO:0005737">
    <property type="term" value="C:cytoplasm"/>
    <property type="evidence" value="ECO:0007669"/>
    <property type="project" value="UniProtKB-SubCell"/>
</dbReference>
<dbReference type="SUPFAM" id="SSF55205">
    <property type="entry name" value="EPT/RTPC-like"/>
    <property type="match status" value="1"/>
</dbReference>
<feature type="domain" description="RNA 3'-terminal phosphate cyclase insert" evidence="8">
    <location>
        <begin position="185"/>
        <end position="287"/>
    </location>
</feature>
<feature type="binding site" evidence="5">
    <location>
        <position position="103"/>
    </location>
    <ligand>
        <name>ATP</name>
        <dbReference type="ChEBI" id="CHEBI:30616"/>
    </ligand>
</feature>
<dbReference type="InterPro" id="IPR037136">
    <property type="entry name" value="RNA3'_phos_cyclase_dom_sf"/>
</dbReference>
<dbReference type="EC" id="6.5.1.4" evidence="5 6"/>
<dbReference type="GeneID" id="72187268"/>
<keyword evidence="10" id="KW-1185">Reference proteome</keyword>
<dbReference type="KEGG" id="halx:M0R89_18675"/>
<evidence type="ECO:0000256" key="2">
    <source>
        <dbReference type="ARBA" id="ARBA00021428"/>
    </source>
</evidence>
<comment type="subcellular location">
    <subcellularLocation>
        <location evidence="5">Cytoplasm</location>
    </subcellularLocation>
</comment>
<dbReference type="InterPro" id="IPR000228">
    <property type="entry name" value="RNA3'_term_phos_cyc"/>
</dbReference>
<dbReference type="Gene3D" id="3.65.10.20">
    <property type="entry name" value="RNA 3'-terminal phosphate cyclase domain"/>
    <property type="match status" value="1"/>
</dbReference>
<keyword evidence="5" id="KW-0067">ATP-binding</keyword>
<keyword evidence="5" id="KW-0963">Cytoplasm</keyword>
<evidence type="ECO:0000256" key="4">
    <source>
        <dbReference type="ARBA" id="ARBA00022741"/>
    </source>
</evidence>
<keyword evidence="3 5" id="KW-0436">Ligase</keyword>
<dbReference type="InterPro" id="IPR036553">
    <property type="entry name" value="RPTC_insert"/>
</dbReference>
<dbReference type="PANTHER" id="PTHR11096:SF0">
    <property type="entry name" value="RNA 3'-TERMINAL PHOSPHATE CYCLASE"/>
    <property type="match status" value="1"/>
</dbReference>
<dbReference type="Gene3D" id="3.30.360.20">
    <property type="entry name" value="RNA 3'-terminal phosphate cyclase, insert domain"/>
    <property type="match status" value="1"/>
</dbReference>
<dbReference type="GO" id="GO:0003963">
    <property type="term" value="F:RNA-3'-phosphate cyclase activity"/>
    <property type="evidence" value="ECO:0007669"/>
    <property type="project" value="UniProtKB-UniRule"/>
</dbReference>
<evidence type="ECO:0000256" key="1">
    <source>
        <dbReference type="ARBA" id="ARBA00009206"/>
    </source>
</evidence>
<dbReference type="GO" id="GO:0005524">
    <property type="term" value="F:ATP binding"/>
    <property type="evidence" value="ECO:0007669"/>
    <property type="project" value="UniProtKB-KW"/>
</dbReference>
<dbReference type="PIRSF" id="PIRSF005378">
    <property type="entry name" value="RNA3'_term_phos_cycl_euk"/>
    <property type="match status" value="1"/>
</dbReference>
<feature type="domain" description="RNA 3'-terminal phosphate cyclase" evidence="7">
    <location>
        <begin position="12"/>
        <end position="348"/>
    </location>
</feature>
<dbReference type="Proteomes" id="UP000830729">
    <property type="component" value="Plasmid unnamed1"/>
</dbReference>
<keyword evidence="4 5" id="KW-0547">Nucleotide-binding</keyword>
<evidence type="ECO:0000256" key="6">
    <source>
        <dbReference type="NCBIfam" id="TIGR03399"/>
    </source>
</evidence>
<evidence type="ECO:0000259" key="8">
    <source>
        <dbReference type="Pfam" id="PF05189"/>
    </source>
</evidence>
<dbReference type="NCBIfam" id="TIGR03399">
    <property type="entry name" value="RNA_3prim_cycl"/>
    <property type="match status" value="1"/>
</dbReference>
<protein>
    <recommendedName>
        <fullName evidence="2 5">RNA 3'-terminal phosphate cyclase</fullName>
        <shortName evidence="5">RNA cyclase</shortName>
        <shortName evidence="5">RNA-3'-phosphate cyclase</shortName>
        <ecNumber evidence="5 6">6.5.1.4</ecNumber>
    </recommendedName>
</protein>
<dbReference type="RefSeq" id="WP_248652591.1">
    <property type="nucleotide sequence ID" value="NZ_CP096660.1"/>
</dbReference>
<comment type="similarity">
    <text evidence="1 5">Belongs to the RNA 3'-terminal cyclase family. Type 1 subfamily.</text>
</comment>
<organism evidence="9 10">
    <name type="scientific">Halorussus limi</name>
    <dbReference type="NCBI Taxonomy" id="2938695"/>
    <lineage>
        <taxon>Archaea</taxon>
        <taxon>Methanobacteriati</taxon>
        <taxon>Methanobacteriota</taxon>
        <taxon>Stenosarchaea group</taxon>
        <taxon>Halobacteria</taxon>
        <taxon>Halobacteriales</taxon>
        <taxon>Haladaptataceae</taxon>
        <taxon>Halorussus</taxon>
    </lineage>
</organism>
<feature type="active site" description="Tele-AMP-histidine intermediate" evidence="5">
    <location>
        <position position="337"/>
    </location>
</feature>
<evidence type="ECO:0000256" key="5">
    <source>
        <dbReference type="HAMAP-Rule" id="MF_00200"/>
    </source>
</evidence>
<dbReference type="InterPro" id="IPR017770">
    <property type="entry name" value="RNA3'_term_phos_cyc_type_1"/>
</dbReference>
<feature type="binding site" evidence="5">
    <location>
        <begin position="313"/>
        <end position="317"/>
    </location>
    <ligand>
        <name>ATP</name>
        <dbReference type="ChEBI" id="CHEBI:30616"/>
    </ligand>
</feature>
<gene>
    <name evidence="5 9" type="primary">rtcA</name>
    <name evidence="9" type="ORF">M0R89_18675</name>
</gene>
<evidence type="ECO:0000256" key="3">
    <source>
        <dbReference type="ARBA" id="ARBA00022598"/>
    </source>
</evidence>
<dbReference type="Pfam" id="PF05189">
    <property type="entry name" value="RTC_insert"/>
    <property type="match status" value="1"/>
</dbReference>
<proteinExistence type="inferred from homology"/>
<accession>A0A8U0I051</accession>
<geneLocation type="plasmid" evidence="9 10">
    <name>unnamed1</name>
</geneLocation>
<dbReference type="GO" id="GO:0006396">
    <property type="term" value="P:RNA processing"/>
    <property type="evidence" value="ECO:0007669"/>
    <property type="project" value="UniProtKB-UniRule"/>
</dbReference>
<dbReference type="EMBL" id="CP096660">
    <property type="protein sequence ID" value="UPV76558.1"/>
    <property type="molecule type" value="Genomic_DNA"/>
</dbReference>
<dbReference type="InterPro" id="IPR013792">
    <property type="entry name" value="RNA3'P_cycl/enolpyr_Trfase_a/b"/>
</dbReference>
<dbReference type="HAMAP" id="MF_00200">
    <property type="entry name" value="RTC"/>
    <property type="match status" value="1"/>
</dbReference>
<evidence type="ECO:0000313" key="10">
    <source>
        <dbReference type="Proteomes" id="UP000830729"/>
    </source>
</evidence>
<dbReference type="PANTHER" id="PTHR11096">
    <property type="entry name" value="RNA 3' TERMINAL PHOSPHATE CYCLASE"/>
    <property type="match status" value="1"/>
</dbReference>